<evidence type="ECO:0000313" key="1">
    <source>
        <dbReference type="EMBL" id="QSQ21264.1"/>
    </source>
</evidence>
<organism evidence="1 2">
    <name type="scientific">Pyxidicoccus parkwayensis</name>
    <dbReference type="NCBI Taxonomy" id="2813578"/>
    <lineage>
        <taxon>Bacteria</taxon>
        <taxon>Pseudomonadati</taxon>
        <taxon>Myxococcota</taxon>
        <taxon>Myxococcia</taxon>
        <taxon>Myxococcales</taxon>
        <taxon>Cystobacterineae</taxon>
        <taxon>Myxococcaceae</taxon>
        <taxon>Pyxidicoccus</taxon>
    </lineage>
</organism>
<dbReference type="EMBL" id="CP071090">
    <property type="protein sequence ID" value="QSQ21264.1"/>
    <property type="molecule type" value="Genomic_DNA"/>
</dbReference>
<gene>
    <name evidence="1" type="ORF">JY651_39745</name>
</gene>
<keyword evidence="2" id="KW-1185">Reference proteome</keyword>
<reference evidence="1 2" key="1">
    <citation type="submission" date="2021-02" db="EMBL/GenBank/DDBJ databases">
        <title>De Novo genome assembly of isolated myxobacteria.</title>
        <authorList>
            <person name="Stevens D.C."/>
        </authorList>
    </citation>
    <scope>NUCLEOTIDE SEQUENCE [LARGE SCALE GENOMIC DNA]</scope>
    <source>
        <strain evidence="2">SCPEA02</strain>
    </source>
</reference>
<evidence type="ECO:0000313" key="2">
    <source>
        <dbReference type="Proteomes" id="UP000662747"/>
    </source>
</evidence>
<proteinExistence type="predicted"/>
<dbReference type="RefSeq" id="WP_206722842.1">
    <property type="nucleotide sequence ID" value="NZ_CP071090.1"/>
</dbReference>
<protein>
    <submittedName>
        <fullName evidence="1">Uncharacterized protein</fullName>
    </submittedName>
</protein>
<name>A0ABX7NSD4_9BACT</name>
<dbReference type="Proteomes" id="UP000662747">
    <property type="component" value="Chromosome"/>
</dbReference>
<accession>A0ABX7NSD4</accession>
<sequence length="407" mass="45464">MGAYDYRCLLSGISLRGAECVAIVLQREAEGWQPASLPMRGRYNGYGSIDSDFRERSYIDDQATRSFEDAVGEQRIKLDVEATFSWRRSDREGRDRMLATIERAATGHGTVVFSGRRVVHTLMDAAFFDAICAELTETQESTNALLERVLPTALGRWWYGDLAESPIRDVQSQLRKGLLQVAAVSAWMQQHGIEWATPPVFDGPGEQHDEYQILASYRAACSRFAGEPWSHDVLDRIGPRIEEVMRFYGADEGWIRHLDVSWYAVAIGEARLACTRLEELSARLAEEFYDLSELIGVSAELLVIERGDIAARVDLRRYIRLRGGDRSATLDDVAAWEELLTEPGVEPRLEVAPFDVPALRAPLAVGRGTFSEVLFIVPNPPPAWLTDEEEYAALIPFTFGAADVSGS</sequence>